<dbReference type="PANTHER" id="PTHR22950:SF683">
    <property type="entry name" value="AMINO ACID TRANSPORTER (EUROFUNG)"/>
    <property type="match status" value="1"/>
</dbReference>
<sequence length="449" mass="48216">MDRLSERSMPNDTIDDMPNYPPKTEEVWEEVTHDAVFGEISEEGPNYRNVGFFGTVILMMKTQIGLGVLSIPTAFDTLGMVPGVVVLCAIAAITTWSAYVVGTFKLRHREIYGIDDAGALMLGSTGRVILATAFCLFSTHALCTAVFVVIAAIAGFLFSSIRTLGKITWLAWIGLPCILTAILIVTVAVGVQDRPAAAPPGVWVSDFKVVNNPSFTKGITAVSAIVFAFSGTPGFFSIVSEMREPRQFTKAVMACQAGVTLIYIIIGVVVYYYCGSYVSSPALGSAGGTVKQISYGFALPGLIVTLTIVSHIPAKYIFLHLLRGSKHLTRNTPTHWICWLSCTFGIAVIAYIIASVIPVFDSLVSLIGALLGPLMCFQTMGGMWLYDNWSNTARTKKWYAMVCFSIFVIVSGTFLMVAGTYGSVVGIIDTYNSSGGSAAFSCADNSNSV</sequence>
<evidence type="ECO:0000256" key="5">
    <source>
        <dbReference type="ARBA" id="ARBA00023136"/>
    </source>
</evidence>
<feature type="transmembrane region" description="Helical" evidence="7">
    <location>
        <begin position="218"/>
        <end position="239"/>
    </location>
</feature>
<evidence type="ECO:0000256" key="6">
    <source>
        <dbReference type="SAM" id="MobiDB-lite"/>
    </source>
</evidence>
<feature type="transmembrane region" description="Helical" evidence="7">
    <location>
        <begin position="128"/>
        <end position="157"/>
    </location>
</feature>
<feature type="region of interest" description="Disordered" evidence="6">
    <location>
        <begin position="1"/>
        <end position="22"/>
    </location>
</feature>
<feature type="transmembrane region" description="Helical" evidence="7">
    <location>
        <begin position="50"/>
        <end position="71"/>
    </location>
</feature>
<dbReference type="GO" id="GO:0016020">
    <property type="term" value="C:membrane"/>
    <property type="evidence" value="ECO:0007669"/>
    <property type="project" value="UniProtKB-SubCell"/>
</dbReference>
<evidence type="ECO:0000313" key="10">
    <source>
        <dbReference type="Proteomes" id="UP000179179"/>
    </source>
</evidence>
<comment type="similarity">
    <text evidence="2">Belongs to the amino acid/polyamine transporter 2 family.</text>
</comment>
<feature type="transmembrane region" description="Helical" evidence="7">
    <location>
        <begin position="363"/>
        <end position="386"/>
    </location>
</feature>
<reference evidence="9 10" key="1">
    <citation type="journal article" date="2016" name="Genome Biol. Evol.">
        <title>Draft genome sequence of an aflatoxigenic Aspergillus species, A. bombycis.</title>
        <authorList>
            <person name="Moore G.G."/>
            <person name="Mack B.M."/>
            <person name="Beltz S.B."/>
            <person name="Gilbert M.K."/>
        </authorList>
    </citation>
    <scope>NUCLEOTIDE SEQUENCE [LARGE SCALE GENOMIC DNA]</scope>
    <source>
        <strain evidence="10">NRRL 26010</strain>
    </source>
</reference>
<keyword evidence="5 7" id="KW-0472">Membrane</keyword>
<dbReference type="GO" id="GO:0015179">
    <property type="term" value="F:L-amino acid transmembrane transporter activity"/>
    <property type="evidence" value="ECO:0007669"/>
    <property type="project" value="TreeGrafter"/>
</dbReference>
<dbReference type="EMBL" id="LYCR01000020">
    <property type="protein sequence ID" value="OGM47860.1"/>
    <property type="molecule type" value="Genomic_DNA"/>
</dbReference>
<keyword evidence="4 7" id="KW-1133">Transmembrane helix</keyword>
<keyword evidence="3 7" id="KW-0812">Transmembrane</keyword>
<dbReference type="Proteomes" id="UP000179179">
    <property type="component" value="Unassembled WGS sequence"/>
</dbReference>
<evidence type="ECO:0000256" key="1">
    <source>
        <dbReference type="ARBA" id="ARBA00004141"/>
    </source>
</evidence>
<evidence type="ECO:0000256" key="7">
    <source>
        <dbReference type="SAM" id="Phobius"/>
    </source>
</evidence>
<keyword evidence="10" id="KW-1185">Reference proteome</keyword>
<feature type="transmembrane region" description="Helical" evidence="7">
    <location>
        <begin position="78"/>
        <end position="99"/>
    </location>
</feature>
<gene>
    <name evidence="9" type="ORF">ABOM_003319</name>
</gene>
<dbReference type="STRING" id="109264.A0A1F8A7V8"/>
<dbReference type="GeneID" id="34446709"/>
<evidence type="ECO:0000313" key="9">
    <source>
        <dbReference type="EMBL" id="OGM47860.1"/>
    </source>
</evidence>
<feature type="transmembrane region" description="Helical" evidence="7">
    <location>
        <begin position="251"/>
        <end position="273"/>
    </location>
</feature>
<dbReference type="AlphaFoldDB" id="A0A1F8A7V8"/>
<organism evidence="9 10">
    <name type="scientific">Aspergillus bombycis</name>
    <dbReference type="NCBI Taxonomy" id="109264"/>
    <lineage>
        <taxon>Eukaryota</taxon>
        <taxon>Fungi</taxon>
        <taxon>Dikarya</taxon>
        <taxon>Ascomycota</taxon>
        <taxon>Pezizomycotina</taxon>
        <taxon>Eurotiomycetes</taxon>
        <taxon>Eurotiomycetidae</taxon>
        <taxon>Eurotiales</taxon>
        <taxon>Aspergillaceae</taxon>
        <taxon>Aspergillus</taxon>
    </lineage>
</organism>
<feature type="transmembrane region" description="Helical" evidence="7">
    <location>
        <begin position="169"/>
        <end position="191"/>
    </location>
</feature>
<dbReference type="RefSeq" id="XP_022391577.1">
    <property type="nucleotide sequence ID" value="XM_022530449.1"/>
</dbReference>
<evidence type="ECO:0000256" key="3">
    <source>
        <dbReference type="ARBA" id="ARBA00022692"/>
    </source>
</evidence>
<dbReference type="OrthoDB" id="40134at2759"/>
<evidence type="ECO:0000256" key="4">
    <source>
        <dbReference type="ARBA" id="ARBA00022989"/>
    </source>
</evidence>
<feature type="transmembrane region" description="Helical" evidence="7">
    <location>
        <begin position="335"/>
        <end position="357"/>
    </location>
</feature>
<feature type="domain" description="Amino acid transporter transmembrane" evidence="8">
    <location>
        <begin position="137"/>
        <end position="424"/>
    </location>
</feature>
<name>A0A1F8A7V8_9EURO</name>
<evidence type="ECO:0000259" key="8">
    <source>
        <dbReference type="Pfam" id="PF01490"/>
    </source>
</evidence>
<dbReference type="PANTHER" id="PTHR22950">
    <property type="entry name" value="AMINO ACID TRANSPORTER"/>
    <property type="match status" value="1"/>
</dbReference>
<dbReference type="Pfam" id="PF01490">
    <property type="entry name" value="Aa_trans"/>
    <property type="match status" value="1"/>
</dbReference>
<dbReference type="InterPro" id="IPR013057">
    <property type="entry name" value="AA_transpt_TM"/>
</dbReference>
<proteinExistence type="inferred from homology"/>
<feature type="transmembrane region" description="Helical" evidence="7">
    <location>
        <begin position="398"/>
        <end position="421"/>
    </location>
</feature>
<evidence type="ECO:0000256" key="2">
    <source>
        <dbReference type="ARBA" id="ARBA00008066"/>
    </source>
</evidence>
<comment type="caution">
    <text evidence="9">The sequence shown here is derived from an EMBL/GenBank/DDBJ whole genome shotgun (WGS) entry which is preliminary data.</text>
</comment>
<comment type="subcellular location">
    <subcellularLocation>
        <location evidence="1">Membrane</location>
        <topology evidence="1">Multi-pass membrane protein</topology>
    </subcellularLocation>
</comment>
<accession>A0A1F8A7V8</accession>
<protein>
    <submittedName>
        <fullName evidence="9">Putative amino acid transporter (Mtr)</fullName>
    </submittedName>
</protein>
<feature type="transmembrane region" description="Helical" evidence="7">
    <location>
        <begin position="293"/>
        <end position="314"/>
    </location>
</feature>